<proteinExistence type="predicted"/>
<dbReference type="GeneID" id="26643889"/>
<organismHost>
    <name type="scientific">Pseudomonas aeruginosa</name>
    <dbReference type="NCBI Taxonomy" id="287"/>
</organismHost>
<keyword evidence="2" id="KW-1185">Reference proteome</keyword>
<dbReference type="OrthoDB" id="41245at10239"/>
<evidence type="ECO:0000313" key="1">
    <source>
        <dbReference type="EMBL" id="AEH03784.1"/>
    </source>
</evidence>
<sequence>MRIHLYLDPTISLNLPKEYRLYVANEPFTKDTLPTDWVSYPGTIGIIEYNTLLGFQYWYLLEYVMDWGSYYSDVKTFRHNDPRLGVLAPYGFRETSEHNSLVAVSWAGIRPPRWIDFTDITGDRGHGMDDDLFRTRLRIYTYDDEYICTSIYPAADGWSVTALYNWSWLGDRTGDQKDMSTVFSPEAISAFGGSVIQSRSYNGIAGVRMFCWCPTVDEFIKYVGPAIMMRGDKVPYRTDYGYIQDPPDAWYITSTESPTRPGYFVQINLVGETREVEPEFGGRFHPVARVILV</sequence>
<dbReference type="Proteomes" id="UP000008388">
    <property type="component" value="Segment"/>
</dbReference>
<evidence type="ECO:0000313" key="2">
    <source>
        <dbReference type="Proteomes" id="UP000008388"/>
    </source>
</evidence>
<dbReference type="RefSeq" id="YP_009217440.1">
    <property type="nucleotide sequence ID" value="NC_028999.1"/>
</dbReference>
<gene>
    <name evidence="1" type="primary">361</name>
</gene>
<protein>
    <submittedName>
        <fullName evidence="1">Virion structural protein</fullName>
    </submittedName>
</protein>
<reference evidence="1 2" key="1">
    <citation type="journal article" date="2011" name="Microbiology">
        <title>The Pseudomonas aeruginosa generalized transducing phage phiPA3 is a new member of the phiKZ-like group of 'jumbo' phages, and infects model laboratory strains and clinical isolates from cystic fibrosis patients.</title>
        <authorList>
            <person name="Monson R."/>
            <person name="Foulds I."/>
            <person name="Foweraker J."/>
            <person name="Welch M."/>
            <person name="Salmond G.P."/>
        </authorList>
    </citation>
    <scope>NUCLEOTIDE SEQUENCE [LARGE SCALE GENOMIC DNA]</scope>
</reference>
<organism evidence="1 2">
    <name type="scientific">Pseudomonas phage PhiPA3</name>
    <name type="common">Pseudomonas aeruginosa phage PhiPA3</name>
    <dbReference type="NCBI Taxonomy" id="998086"/>
    <lineage>
        <taxon>Viruses</taxon>
        <taxon>Duplodnaviria</taxon>
        <taxon>Heunggongvirae</taxon>
        <taxon>Uroviricota</taxon>
        <taxon>Caudoviricetes</taxon>
        <taxon>Chimalliviridae</taxon>
        <taxon>Miltoncavirus</taxon>
        <taxon>Miltoncavirus PhiPA3</taxon>
    </lineage>
</organism>
<accession>F8SJJ3</accession>
<name>F8SJJ3_BPPA3</name>
<dbReference type="EMBL" id="HQ630627">
    <property type="protein sequence ID" value="AEH03784.1"/>
    <property type="molecule type" value="Genomic_DNA"/>
</dbReference>
<dbReference type="KEGG" id="vg:26643889"/>